<keyword evidence="1" id="KW-0472">Membrane</keyword>
<keyword evidence="3" id="KW-1185">Reference proteome</keyword>
<protein>
    <submittedName>
        <fullName evidence="2">Uncharacterized protein</fullName>
    </submittedName>
</protein>
<gene>
    <name evidence="2" type="ORF">PENTCL1PPCAC_18509</name>
</gene>
<reference evidence="2" key="1">
    <citation type="submission" date="2023-10" db="EMBL/GenBank/DDBJ databases">
        <title>Genome assembly of Pristionchus species.</title>
        <authorList>
            <person name="Yoshida K."/>
            <person name="Sommer R.J."/>
        </authorList>
    </citation>
    <scope>NUCLEOTIDE SEQUENCE</scope>
    <source>
        <strain evidence="2">RS0144</strain>
    </source>
</reference>
<feature type="transmembrane region" description="Helical" evidence="1">
    <location>
        <begin position="197"/>
        <end position="224"/>
    </location>
</feature>
<feature type="non-terminal residue" evidence="2">
    <location>
        <position position="1"/>
    </location>
</feature>
<dbReference type="AlphaFoldDB" id="A0AAV5TPW8"/>
<feature type="transmembrane region" description="Helical" evidence="1">
    <location>
        <begin position="159"/>
        <end position="182"/>
    </location>
</feature>
<evidence type="ECO:0000313" key="2">
    <source>
        <dbReference type="EMBL" id="GMS96334.1"/>
    </source>
</evidence>
<keyword evidence="1" id="KW-1133">Transmembrane helix</keyword>
<organism evidence="2 3">
    <name type="scientific">Pristionchus entomophagus</name>
    <dbReference type="NCBI Taxonomy" id="358040"/>
    <lineage>
        <taxon>Eukaryota</taxon>
        <taxon>Metazoa</taxon>
        <taxon>Ecdysozoa</taxon>
        <taxon>Nematoda</taxon>
        <taxon>Chromadorea</taxon>
        <taxon>Rhabditida</taxon>
        <taxon>Rhabditina</taxon>
        <taxon>Diplogasteromorpha</taxon>
        <taxon>Diplogasteroidea</taxon>
        <taxon>Neodiplogasteridae</taxon>
        <taxon>Pristionchus</taxon>
    </lineage>
</organism>
<sequence>GSLPNSQRKDVTDSLVVMTPNTQQAGGAVDFLSCDSTFIDIPSENGKTTKGNHLPSIADHFQTDRMPKFQRKPPTAPPPFSWCGCALHRVSLVGSLLVSLLLSLALAFIIYWVATHYDNVETPGRGIAILAAILVAILASTAFFIWGSQRGRSSFMIPFLFVVLFGVMAQIGSTVVLFLTLYEDASDKYKAETKEKTPLVVCILLRVIPLILIIIQLYFFVCFVKNFIYVRRTRAN</sequence>
<accession>A0AAV5TPW8</accession>
<feature type="transmembrane region" description="Helical" evidence="1">
    <location>
        <begin position="126"/>
        <end position="147"/>
    </location>
</feature>
<name>A0AAV5TPW8_9BILA</name>
<dbReference type="EMBL" id="BTSX01000004">
    <property type="protein sequence ID" value="GMS96334.1"/>
    <property type="molecule type" value="Genomic_DNA"/>
</dbReference>
<evidence type="ECO:0000313" key="3">
    <source>
        <dbReference type="Proteomes" id="UP001432027"/>
    </source>
</evidence>
<comment type="caution">
    <text evidence="2">The sequence shown here is derived from an EMBL/GenBank/DDBJ whole genome shotgun (WGS) entry which is preliminary data.</text>
</comment>
<evidence type="ECO:0000256" key="1">
    <source>
        <dbReference type="SAM" id="Phobius"/>
    </source>
</evidence>
<feature type="transmembrane region" description="Helical" evidence="1">
    <location>
        <begin position="90"/>
        <end position="114"/>
    </location>
</feature>
<dbReference type="Proteomes" id="UP001432027">
    <property type="component" value="Unassembled WGS sequence"/>
</dbReference>
<proteinExistence type="predicted"/>
<keyword evidence="1" id="KW-0812">Transmembrane</keyword>